<reference evidence="1" key="1">
    <citation type="submission" date="2024-06" db="EMBL/GenBank/DDBJ databases">
        <authorList>
            <person name="Atkinson C."/>
            <person name="McLean J."/>
            <person name="Gallagher L."/>
            <person name="Bor B."/>
            <person name="Mougous J."/>
        </authorList>
    </citation>
    <scope>NUCLEOTIDE SEQUENCE</scope>
    <source>
        <strain evidence="1">TM7-074</strain>
    </source>
</reference>
<evidence type="ECO:0000313" key="1">
    <source>
        <dbReference type="EMBL" id="XDN89306.1"/>
    </source>
</evidence>
<dbReference type="Gene3D" id="1.10.3210.10">
    <property type="entry name" value="Hypothetical protein af1432"/>
    <property type="match status" value="1"/>
</dbReference>
<protein>
    <recommendedName>
        <fullName evidence="2">HD/PDEase domain-containing protein</fullName>
    </recommendedName>
</protein>
<accession>A0AB39JC32</accession>
<dbReference type="AlphaFoldDB" id="A0AB39JC32"/>
<sequence>MSSKECILTDEKEIIPAEEMFEYSCQRALVEYVGSVEGEREDFVEHAYRVRDLVKKYTGDDLPSEAVSLSLLHDVADRLFNKKSMKYNNDWARVSAKVLYDLFDNDNTTSHDQLNYTGCLLADVAKIEQSAAHHRRLMAKIAEEESNEDCREIYPLVAERHMGKVSPEQWAIAQPLLDLDHMRLEMDKINIEAFIIKCAEIMDNLQHPSSKRESAILQDVLEAESFYAPILEAMGYEAFAAELRSVAKIRRLIGQGKEDLVKNAKETQDRVLQVGMEKIADKIFGVNDGTISYAILKDKGSGEYSTHMGEFAADTEYGNMVAGNWRIKTVGSLADKLKGGDGIMDIVGMMVISRDRETTTCDFAHFIADRLKEFRPVCARSKNRPVYIQGTKEYVDAVEQNLRELGVGSDEYLVKIDTDEKCEQRGYSIYEVSKVTFAVDIDDVEIPVEIQFITKDERRRARTEEVSHLVYKYLQSLGFSEDNLGKETTRQRVERMKIVSLAKEVLGALHKRRYDMINSKITGKLGINPKSLSNEDKFIESLIELCPDKLTT</sequence>
<gene>
    <name evidence="1" type="ORF">TM074_01175</name>
</gene>
<dbReference type="EMBL" id="CP158487">
    <property type="protein sequence ID" value="XDN89306.1"/>
    <property type="molecule type" value="Genomic_DNA"/>
</dbReference>
<organism evidence="1">
    <name type="scientific">Candidatus Nanosynbacter sp. TM7-074</name>
    <dbReference type="NCBI Taxonomy" id="3158573"/>
    <lineage>
        <taxon>Bacteria</taxon>
        <taxon>Candidatus Saccharimonadota</taxon>
        <taxon>Candidatus Saccharimonadia</taxon>
        <taxon>Candidatus Nanosynbacterales</taxon>
        <taxon>Candidatus Nanosynbacteraceae</taxon>
        <taxon>Candidatus Nanosynbacter</taxon>
    </lineage>
</organism>
<evidence type="ECO:0008006" key="2">
    <source>
        <dbReference type="Google" id="ProtNLM"/>
    </source>
</evidence>
<proteinExistence type="predicted"/>
<dbReference type="RefSeq" id="WP_369000566.1">
    <property type="nucleotide sequence ID" value="NZ_CP158487.1"/>
</dbReference>
<name>A0AB39JC32_9BACT</name>